<organism evidence="2 3">
    <name type="scientific">Flavobacterium xylosi</name>
    <dbReference type="NCBI Taxonomy" id="3230415"/>
    <lineage>
        <taxon>Bacteria</taxon>
        <taxon>Pseudomonadati</taxon>
        <taxon>Bacteroidota</taxon>
        <taxon>Flavobacteriia</taxon>
        <taxon>Flavobacteriales</taxon>
        <taxon>Flavobacteriaceae</taxon>
        <taxon>Flavobacterium</taxon>
    </lineage>
</organism>
<proteinExistence type="predicted"/>
<dbReference type="InterPro" id="IPR016181">
    <property type="entry name" value="Acyl_CoA_acyltransferase"/>
</dbReference>
<protein>
    <submittedName>
        <fullName evidence="2">GNAT family N-acetyltransferase</fullName>
    </submittedName>
</protein>
<evidence type="ECO:0000313" key="3">
    <source>
        <dbReference type="Proteomes" id="UP001600109"/>
    </source>
</evidence>
<dbReference type="Pfam" id="PF08445">
    <property type="entry name" value="FR47"/>
    <property type="match status" value="1"/>
</dbReference>
<keyword evidence="3" id="KW-1185">Reference proteome</keyword>
<dbReference type="InterPro" id="IPR013653">
    <property type="entry name" value="GCN5-like_dom"/>
</dbReference>
<sequence>MGLEYVEERAQSIITYDEVSALVTHPNPTGKGYAKQLATQTVNVIFDQNKIPYLHVAETNSNAIALYEKLGFTTRKKN</sequence>
<dbReference type="PROSITE" id="PS51186">
    <property type="entry name" value="GNAT"/>
    <property type="match status" value="1"/>
</dbReference>
<accession>A0ABW6HYC3</accession>
<reference evidence="2 3" key="1">
    <citation type="submission" date="2024-06" db="EMBL/GenBank/DDBJ databases">
        <title>Flavobacterium spp. isolated from glacier.</title>
        <authorList>
            <person name="Han D."/>
        </authorList>
    </citation>
    <scope>NUCLEOTIDE SEQUENCE [LARGE SCALE GENOMIC DNA]</scope>
    <source>
        <strain evidence="2 3">LS2P90</strain>
    </source>
</reference>
<dbReference type="SUPFAM" id="SSF55729">
    <property type="entry name" value="Acyl-CoA N-acyltransferases (Nat)"/>
    <property type="match status" value="1"/>
</dbReference>
<dbReference type="Gene3D" id="3.40.630.30">
    <property type="match status" value="1"/>
</dbReference>
<name>A0ABW6HYC3_9FLAO</name>
<dbReference type="Proteomes" id="UP001600109">
    <property type="component" value="Unassembled WGS sequence"/>
</dbReference>
<gene>
    <name evidence="2" type="ORF">ACFX5E_10915</name>
</gene>
<feature type="domain" description="N-acetyltransferase" evidence="1">
    <location>
        <begin position="1"/>
        <end position="78"/>
    </location>
</feature>
<dbReference type="EMBL" id="JBHZPZ010000012">
    <property type="protein sequence ID" value="MFE3868580.1"/>
    <property type="molecule type" value="Genomic_DNA"/>
</dbReference>
<dbReference type="RefSeq" id="WP_379855200.1">
    <property type="nucleotide sequence ID" value="NZ_JBHZPZ010000012.1"/>
</dbReference>
<dbReference type="InterPro" id="IPR000182">
    <property type="entry name" value="GNAT_dom"/>
</dbReference>
<comment type="caution">
    <text evidence="2">The sequence shown here is derived from an EMBL/GenBank/DDBJ whole genome shotgun (WGS) entry which is preliminary data.</text>
</comment>
<evidence type="ECO:0000313" key="2">
    <source>
        <dbReference type="EMBL" id="MFE3868580.1"/>
    </source>
</evidence>
<evidence type="ECO:0000259" key="1">
    <source>
        <dbReference type="PROSITE" id="PS51186"/>
    </source>
</evidence>